<keyword evidence="3" id="KW-1185">Reference proteome</keyword>
<dbReference type="InterPro" id="IPR049050">
    <property type="entry name" value="nSTAND3"/>
</dbReference>
<dbReference type="Pfam" id="PF20720">
    <property type="entry name" value="nSTAND3"/>
    <property type="match status" value="1"/>
</dbReference>
<protein>
    <recommendedName>
        <fullName evidence="1">Novel STAND NTPase 3 domain-containing protein</fullName>
    </recommendedName>
</protein>
<organism evidence="2 3">
    <name type="scientific">Methylobacterium isbiliense</name>
    <dbReference type="NCBI Taxonomy" id="315478"/>
    <lineage>
        <taxon>Bacteria</taxon>
        <taxon>Pseudomonadati</taxon>
        <taxon>Pseudomonadota</taxon>
        <taxon>Alphaproteobacteria</taxon>
        <taxon>Hyphomicrobiales</taxon>
        <taxon>Methylobacteriaceae</taxon>
        <taxon>Methylobacterium</taxon>
    </lineage>
</organism>
<evidence type="ECO:0000259" key="1">
    <source>
        <dbReference type="Pfam" id="PF20720"/>
    </source>
</evidence>
<dbReference type="Proteomes" id="UP001055153">
    <property type="component" value="Unassembled WGS sequence"/>
</dbReference>
<dbReference type="EMBL" id="BPQQ01000048">
    <property type="protein sequence ID" value="GJE02167.1"/>
    <property type="molecule type" value="Genomic_DNA"/>
</dbReference>
<reference evidence="2" key="1">
    <citation type="journal article" date="2021" name="Front. Microbiol.">
        <title>Comprehensive Comparative Genomics and Phenotyping of Methylobacterium Species.</title>
        <authorList>
            <person name="Alessa O."/>
            <person name="Ogura Y."/>
            <person name="Fujitani Y."/>
            <person name="Takami H."/>
            <person name="Hayashi T."/>
            <person name="Sahin N."/>
            <person name="Tani A."/>
        </authorList>
    </citation>
    <scope>NUCLEOTIDE SEQUENCE</scope>
    <source>
        <strain evidence="2">DSM 17168</strain>
    </source>
</reference>
<dbReference type="SUPFAM" id="SSF48371">
    <property type="entry name" value="ARM repeat"/>
    <property type="match status" value="1"/>
</dbReference>
<reference evidence="2" key="2">
    <citation type="submission" date="2021-08" db="EMBL/GenBank/DDBJ databases">
        <authorList>
            <person name="Tani A."/>
            <person name="Ola A."/>
            <person name="Ogura Y."/>
            <person name="Katsura K."/>
            <person name="Hayashi T."/>
        </authorList>
    </citation>
    <scope>NUCLEOTIDE SEQUENCE</scope>
    <source>
        <strain evidence="2">DSM 17168</strain>
    </source>
</reference>
<evidence type="ECO:0000313" key="2">
    <source>
        <dbReference type="EMBL" id="GJE02167.1"/>
    </source>
</evidence>
<name>A0ABQ4SGE8_9HYPH</name>
<feature type="domain" description="Novel STAND NTPase 3" evidence="1">
    <location>
        <begin position="252"/>
        <end position="392"/>
    </location>
</feature>
<dbReference type="InterPro" id="IPR016024">
    <property type="entry name" value="ARM-type_fold"/>
</dbReference>
<comment type="caution">
    <text evidence="2">The sequence shown here is derived from an EMBL/GenBank/DDBJ whole genome shotgun (WGS) entry which is preliminary data.</text>
</comment>
<accession>A0ABQ4SGE8</accession>
<gene>
    <name evidence="2" type="ORF">GMJLKIPL_4111</name>
</gene>
<sequence length="1328" mass="145562">MVPIKARRVAAGEDEGGGSGGQSVAGYEYQIDVSVWLALDLVLANRLTQELVLEPASEEDIEADLAENEPGRLTSTAALDGYRLIVQAKLRGGDAWTVAGVKALLKHGDARPSAAKRLEDEKARYLLVTSAGLNGDTRGLRVRRAGSWPKPGDMPSTIKSALPAGSAGRVAIIGNEDEERLATDIKTLLTQSFRVSNAKLDDCRKALREQARIRIGGAGGGRWTRAQLEQVIRRHDGYIASSPELDNYVHPTNWGELRAAMGERHAALIIGQSGTGKTMATRKLYDELRKEVPGLARVPITLGPDHLRDDVTEPPVLYDIEDPWGRYDFDPKSRPWNDQLAQFFAKARPDRMIVATSRLDVAQSAGALDTVKPWRVGLEAEHYGQAERRRLYRTRIDALPRKLQPLAKESEGSVLAELATPLEIQKFFDALPTLDDKERRNPAGLVAEAIRRAHQDSIERTVVDQIEERRDVRAAAVLWGLLKANDKLSLRLLREIEELLAENGPQFEKGVSPLVTFFVAARNLRQAESTITYYHPRVEAGIKQALDRDRLVARRTLRLLIDVLVSPDGPGEAWGIAASARLLLASDRTPELKPAPSGTAQAKIDAWLASELAKGGKEFEDNLNLAEAAGSMNSNISEIARFLLHRPDRTFGWMHIWGPPEHDEAWYARMRADPAVKALVETFIRDVLPRARDDFRVSFVAEAERVAPGLTPAFLAAAATAVHYGVTNSHDAIAEGALDDLAGFEVVVDTAVAVRTPNAADLQSWAETRLAIINGEYSDDYAEHLSDNDDGWTAGEFLEAYVQRVRATVGWGHLAEHRHRDRLLYYWFRELAKDEAPDPAEIAGAFAVGRCSKDEDDLWHVLAKAWDPAFGPALVERIVEGHAEPQVRHAALTCLAERAAEQLPAICQELARRGEEGRLVEIAIDLGGMRRKRSDFDGSRHGEAAERAAALLPSLLKEISDAAFALEMKAVPVLSDEARELLAHAESPSEEVRLFRVTLDEHLPVFVPDDVRWLLANTDEASSAVEAIEAAIRHGMTAEVEAGLSHRFAAVVARALKAVATPLTGPLPGALLALADHKGSPVRKALVELLDAKPHIDHLPALLVLAKDDWSPRSSYQGEEDDYPIALAAIGAIGKLGPLEDGVADELYRLAIDTHDSDVRYEIFALLVRVADPRFQGQLFDLAVNPGRRTIRVNAAGALLAGHGQVVPETVSRITPQFLATRIEAVASRLLLLVALRAEIDQILKAAEALSTIDKRRVLLLLAIWILRERDVAAAERIARILPANHAGVKWALAGGKGKLCDTALDDLGDPMSVKQVLLFMGPKKKKR</sequence>
<evidence type="ECO:0000313" key="3">
    <source>
        <dbReference type="Proteomes" id="UP001055153"/>
    </source>
</evidence>
<proteinExistence type="predicted"/>